<dbReference type="SUPFAM" id="SSF51004">
    <property type="entry name" value="C-terminal (heme d1) domain of cytochrome cd1-nitrite reductase"/>
    <property type="match status" value="1"/>
</dbReference>
<dbReference type="InterPro" id="IPR011044">
    <property type="entry name" value="Quino_amine_DH_bsu"/>
</dbReference>
<organism evidence="1 2">
    <name type="scientific">Eiseniibacteriota bacterium</name>
    <dbReference type="NCBI Taxonomy" id="2212470"/>
    <lineage>
        <taxon>Bacteria</taxon>
        <taxon>Candidatus Eiseniibacteriota</taxon>
    </lineage>
</organism>
<evidence type="ECO:0000313" key="2">
    <source>
        <dbReference type="Proteomes" id="UP000739538"/>
    </source>
</evidence>
<accession>A0A956NKW1</accession>
<dbReference type="EMBL" id="JAGQHS010000242">
    <property type="protein sequence ID" value="MCA9758984.1"/>
    <property type="molecule type" value="Genomic_DNA"/>
</dbReference>
<dbReference type="InterPro" id="IPR015943">
    <property type="entry name" value="WD40/YVTN_repeat-like_dom_sf"/>
</dbReference>
<dbReference type="Gene3D" id="2.130.10.10">
    <property type="entry name" value="YVTN repeat-like/Quinoprotein amine dehydrogenase"/>
    <property type="match status" value="1"/>
</dbReference>
<gene>
    <name evidence="1" type="ORF">KDA27_24540</name>
</gene>
<proteinExistence type="predicted"/>
<sequence length="779" mass="82317">MSRRSGQHALPVHHLPPVRRALPVPRALPVSRARPVHHALSLHLKMPLLCAFLVPVVLTSIDLPTASAECAAWSDTPHFVYHVPHTGVSPDAIVHGNTAWISSGSDIVAFDVTDPESPSVLWEVEASGTPSRLAYSDGLLYVSESSAIEVYDVSTQAVHAWGLVPGSHPIRDLEVVGDQIYNVSQFQFAISQLSPPSVSTIGSVPLPTYGWSFAVDGDFAYVTLRDSGITVIDVSVPTNPARLGTFPMPGPSWEIVLDGTYGFVAAGDAGLLSLDLADPVAPVVVSQVPAGTAVGVRIQGTELFVRSDQGDVFVFDVTDPTTPTLARGLGVTANLGYSIDGPYIYSGQRGLRVYQHDGLHSVPTLGSISGDDDIAGYAVAGSMVCVMTNDFVVYDATDPAHPFERGRIDGTLPFFTAELQTAGYGDYVYVVFQDDNGFLVFHAYDVTDPDHPALVTEIPAAGVFGGYPLGVKVVGDRMYARVDGKIVSLALDSPTFPGQIASVAPPQDAEEFAGDGDRAVVIGDYWNGSSFDAYFGVLDLDPLTPGVLSWIDLGVDFTDDVVLRGDRAYVFGESEPDGLSYVVTIGLDDPTSPVILDVSPGARGPVQYVGDSLLQAGGADGIRLYDLVDLDHPASTSGWNPPGSSDTFFVGDGIIASWGGGPVHVTRLPCDPSGIQVPEDGLRPALSAAPNPFRDETAIFGGLGVGVRVAIFDTAGRRLRTLGPVDSPGSAPGAEARTLRWDGLDSSRRPVPAGMYWAVAEGPQVRLGSAKALRIVRVR</sequence>
<dbReference type="AlphaFoldDB" id="A0A956NKW1"/>
<dbReference type="Gene3D" id="2.60.40.4070">
    <property type="match status" value="1"/>
</dbReference>
<dbReference type="SUPFAM" id="SSF50969">
    <property type="entry name" value="YVTN repeat-like/Quinoprotein amine dehydrogenase"/>
    <property type="match status" value="1"/>
</dbReference>
<dbReference type="Pfam" id="PF08309">
    <property type="entry name" value="LVIVD"/>
    <property type="match status" value="3"/>
</dbReference>
<dbReference type="InterPro" id="IPR013211">
    <property type="entry name" value="LVIVD"/>
</dbReference>
<comment type="caution">
    <text evidence="1">The sequence shown here is derived from an EMBL/GenBank/DDBJ whole genome shotgun (WGS) entry which is preliminary data.</text>
</comment>
<protein>
    <submittedName>
        <fullName evidence="1">Uncharacterized protein</fullName>
    </submittedName>
</protein>
<dbReference type="Proteomes" id="UP000739538">
    <property type="component" value="Unassembled WGS sequence"/>
</dbReference>
<name>A0A956NKW1_UNCEI</name>
<reference evidence="1" key="1">
    <citation type="submission" date="2020-04" db="EMBL/GenBank/DDBJ databases">
        <authorList>
            <person name="Zhang T."/>
        </authorList>
    </citation>
    <scope>NUCLEOTIDE SEQUENCE</scope>
    <source>
        <strain evidence="1">HKST-UBA02</strain>
    </source>
</reference>
<evidence type="ECO:0000313" key="1">
    <source>
        <dbReference type="EMBL" id="MCA9758984.1"/>
    </source>
</evidence>
<dbReference type="InterPro" id="IPR011048">
    <property type="entry name" value="Haem_d1_sf"/>
</dbReference>
<reference evidence="1" key="2">
    <citation type="journal article" date="2021" name="Microbiome">
        <title>Successional dynamics and alternative stable states in a saline activated sludge microbial community over 9 years.</title>
        <authorList>
            <person name="Wang Y."/>
            <person name="Ye J."/>
            <person name="Ju F."/>
            <person name="Liu L."/>
            <person name="Boyd J.A."/>
            <person name="Deng Y."/>
            <person name="Parks D.H."/>
            <person name="Jiang X."/>
            <person name="Yin X."/>
            <person name="Woodcroft B.J."/>
            <person name="Tyson G.W."/>
            <person name="Hugenholtz P."/>
            <person name="Polz M.F."/>
            <person name="Zhang T."/>
        </authorList>
    </citation>
    <scope>NUCLEOTIDE SEQUENCE</scope>
    <source>
        <strain evidence="1">HKST-UBA02</strain>
    </source>
</reference>